<evidence type="ECO:0000313" key="2">
    <source>
        <dbReference type="EMBL" id="OHT08701.1"/>
    </source>
</evidence>
<proteinExistence type="predicted"/>
<dbReference type="Proteomes" id="UP000179807">
    <property type="component" value="Unassembled WGS sequence"/>
</dbReference>
<keyword evidence="1" id="KW-1133">Transmembrane helix</keyword>
<reference evidence="2" key="1">
    <citation type="submission" date="2016-10" db="EMBL/GenBank/DDBJ databases">
        <authorList>
            <person name="Benchimol M."/>
            <person name="Almeida L.G."/>
            <person name="Vasconcelos A.T."/>
            <person name="Perreira-Neves A."/>
            <person name="Rosa I.A."/>
            <person name="Tasca T."/>
            <person name="Bogo M.R."/>
            <person name="de Souza W."/>
        </authorList>
    </citation>
    <scope>NUCLEOTIDE SEQUENCE [LARGE SCALE GENOMIC DNA]</scope>
    <source>
        <strain evidence="2">K</strain>
    </source>
</reference>
<dbReference type="SUPFAM" id="SSF51126">
    <property type="entry name" value="Pectin lyase-like"/>
    <property type="match status" value="1"/>
</dbReference>
<dbReference type="VEuPathDB" id="TrichDB:TRFO_04773"/>
<evidence type="ECO:0000256" key="1">
    <source>
        <dbReference type="SAM" id="Phobius"/>
    </source>
</evidence>
<keyword evidence="1" id="KW-0812">Transmembrane</keyword>
<keyword evidence="1" id="KW-0472">Membrane</keyword>
<dbReference type="InterPro" id="IPR011050">
    <property type="entry name" value="Pectin_lyase_fold/virulence"/>
</dbReference>
<evidence type="ECO:0000313" key="3">
    <source>
        <dbReference type="Proteomes" id="UP000179807"/>
    </source>
</evidence>
<evidence type="ECO:0008006" key="4">
    <source>
        <dbReference type="Google" id="ProtNLM"/>
    </source>
</evidence>
<sequence>MGSFLLNLTILNLFSQHQSSHSPFLLSLSSKQNANIINCGFSNFISPIIFNAKFFTISQTLFSNFIESPIKASTFQAEENIYTDPLIIEHEESNISIIKCFFNHTSSRNNGGAIEFLSNPSKINIYECSFQGCFSNENDGIFNLDFASVVNISNCCFFDCYTKYSKKSNLFSISSSSSLVFDNNIISNCGESASTLTLSSSYSISIKSSTILMNFNNFTKNNGNFISFDSSNAINSKITKTSIINSTTPKTQSFIRGLKNNNVNIEECNIVSNNLEGSAFFSSATSGIKILNTYFLKNQFLEFVVKGESSRFTFNECILDFQPDFTIGTSNIVIEGETNTHKIDFPKENQCLTVTTSPEPNQKRSWTTVGIFMGCGVFVIILILIGLFFILRGKGGRKFLAIAEVPSGYQNIYDLKV</sequence>
<accession>A0A1J4KH82</accession>
<organism evidence="2 3">
    <name type="scientific">Tritrichomonas foetus</name>
    <dbReference type="NCBI Taxonomy" id="1144522"/>
    <lineage>
        <taxon>Eukaryota</taxon>
        <taxon>Metamonada</taxon>
        <taxon>Parabasalia</taxon>
        <taxon>Tritrichomonadida</taxon>
        <taxon>Tritrichomonadidae</taxon>
        <taxon>Tritrichomonas</taxon>
    </lineage>
</organism>
<feature type="transmembrane region" description="Helical" evidence="1">
    <location>
        <begin position="366"/>
        <end position="391"/>
    </location>
</feature>
<dbReference type="GeneID" id="94826799"/>
<keyword evidence="3" id="KW-1185">Reference proteome</keyword>
<gene>
    <name evidence="2" type="ORF">TRFO_04773</name>
</gene>
<comment type="caution">
    <text evidence="2">The sequence shown here is derived from an EMBL/GenBank/DDBJ whole genome shotgun (WGS) entry which is preliminary data.</text>
</comment>
<protein>
    <recommendedName>
        <fullName evidence="4">Right handed beta helix domain-containing protein</fullName>
    </recommendedName>
</protein>
<dbReference type="RefSeq" id="XP_068361837.1">
    <property type="nucleotide sequence ID" value="XM_068492095.1"/>
</dbReference>
<name>A0A1J4KH82_9EUKA</name>
<dbReference type="AlphaFoldDB" id="A0A1J4KH82"/>
<dbReference type="EMBL" id="MLAK01000660">
    <property type="protein sequence ID" value="OHT08701.1"/>
    <property type="molecule type" value="Genomic_DNA"/>
</dbReference>